<evidence type="ECO:0000313" key="2">
    <source>
        <dbReference type="Proteomes" id="UP001599756"/>
    </source>
</evidence>
<proteinExistence type="predicted"/>
<evidence type="ECO:0008006" key="3">
    <source>
        <dbReference type="Google" id="ProtNLM"/>
    </source>
</evidence>
<dbReference type="EMBL" id="JBHYTS010000071">
    <property type="protein sequence ID" value="MFE1754909.1"/>
    <property type="molecule type" value="Genomic_DNA"/>
</dbReference>
<evidence type="ECO:0000313" key="1">
    <source>
        <dbReference type="EMBL" id="MFE1754909.1"/>
    </source>
</evidence>
<dbReference type="Proteomes" id="UP001599756">
    <property type="component" value="Unassembled WGS sequence"/>
</dbReference>
<comment type="caution">
    <text evidence="1">The sequence shown here is derived from an EMBL/GenBank/DDBJ whole genome shotgun (WGS) entry which is preliminary data.</text>
</comment>
<name>A0ABW6HE35_9ACTN</name>
<dbReference type="RefSeq" id="WP_381801851.1">
    <property type="nucleotide sequence ID" value="NZ_JBHYTS010000071.1"/>
</dbReference>
<gene>
    <name evidence="1" type="ORF">ACFW88_30945</name>
</gene>
<keyword evidence="2" id="KW-1185">Reference proteome</keyword>
<organism evidence="1 2">
    <name type="scientific">Streptomyces anandii</name>
    <dbReference type="NCBI Taxonomy" id="285454"/>
    <lineage>
        <taxon>Bacteria</taxon>
        <taxon>Bacillati</taxon>
        <taxon>Actinomycetota</taxon>
        <taxon>Actinomycetes</taxon>
        <taxon>Kitasatosporales</taxon>
        <taxon>Streptomycetaceae</taxon>
        <taxon>Streptomyces</taxon>
    </lineage>
</organism>
<accession>A0ABW6HE35</accession>
<protein>
    <recommendedName>
        <fullName evidence="3">WXG100 family type VII secretion target</fullName>
    </recommendedName>
</protein>
<reference evidence="1 2" key="1">
    <citation type="submission" date="2024-09" db="EMBL/GenBank/DDBJ databases">
        <title>The Natural Products Discovery Center: Release of the First 8490 Sequenced Strains for Exploring Actinobacteria Biosynthetic Diversity.</title>
        <authorList>
            <person name="Kalkreuter E."/>
            <person name="Kautsar S.A."/>
            <person name="Yang D."/>
            <person name="Bader C.D."/>
            <person name="Teijaro C.N."/>
            <person name="Fluegel L."/>
            <person name="Davis C.M."/>
            <person name="Simpson J.R."/>
            <person name="Lauterbach L."/>
            <person name="Steele A.D."/>
            <person name="Gui C."/>
            <person name="Meng S."/>
            <person name="Li G."/>
            <person name="Viehrig K."/>
            <person name="Ye F."/>
            <person name="Su P."/>
            <person name="Kiefer A.F."/>
            <person name="Nichols A."/>
            <person name="Cepeda A.J."/>
            <person name="Yan W."/>
            <person name="Fan B."/>
            <person name="Jiang Y."/>
            <person name="Adhikari A."/>
            <person name="Zheng C.-J."/>
            <person name="Schuster L."/>
            <person name="Cowan T.M."/>
            <person name="Smanski M.J."/>
            <person name="Chevrette M.G."/>
            <person name="De Carvalho L.P.S."/>
            <person name="Shen B."/>
        </authorList>
    </citation>
    <scope>NUCLEOTIDE SEQUENCE [LARGE SCALE GENOMIC DNA]</scope>
    <source>
        <strain evidence="1 2">NPDC059500</strain>
    </source>
</reference>
<sequence>MAWDEWEQLKSAAVERHATGMQLNHVPLDPGGDSGTLLSNRAAWSKAGRDVGALREDITKALGDLAGGQKGLGEGAGCLTAGVQKDVHDSWERYVKAVSGRCGKLSGLLSKAGSDQMKTDEAVEVEIGNLNVEYADTPAVGGRDEGR</sequence>